<feature type="domain" description="Type III R-M EcoP15I C-terminal" evidence="7">
    <location>
        <begin position="547"/>
        <end position="641"/>
    </location>
</feature>
<evidence type="ECO:0000256" key="2">
    <source>
        <dbReference type="ARBA" id="ARBA00022603"/>
    </source>
</evidence>
<evidence type="ECO:0000259" key="7">
    <source>
        <dbReference type="Pfam" id="PF18273"/>
    </source>
</evidence>
<evidence type="ECO:0000259" key="6">
    <source>
        <dbReference type="Pfam" id="PF01555"/>
    </source>
</evidence>
<comment type="caution">
    <text evidence="8">The sequence shown here is derived from an EMBL/GenBank/DDBJ whole genome shotgun (WGS) entry which is preliminary data.</text>
</comment>
<dbReference type="InterPro" id="IPR002295">
    <property type="entry name" value="N4/N6-MTase_EcoPI_Mod-like"/>
</dbReference>
<dbReference type="PROSITE" id="PS00092">
    <property type="entry name" value="N6_MTASE"/>
    <property type="match status" value="1"/>
</dbReference>
<dbReference type="AlphaFoldDB" id="A0AAW9A111"/>
<dbReference type="GO" id="GO:0008170">
    <property type="term" value="F:N-methyltransferase activity"/>
    <property type="evidence" value="ECO:0007669"/>
    <property type="project" value="InterPro"/>
</dbReference>
<dbReference type="InterPro" id="IPR002052">
    <property type="entry name" value="DNA_methylase_N6_adenine_CS"/>
</dbReference>
<name>A0AAW9A111_LIMRT</name>
<dbReference type="Proteomes" id="UP001286376">
    <property type="component" value="Unassembled WGS sequence"/>
</dbReference>
<evidence type="ECO:0000256" key="1">
    <source>
        <dbReference type="ARBA" id="ARBA00006594"/>
    </source>
</evidence>
<dbReference type="InterPro" id="IPR002941">
    <property type="entry name" value="DNA_methylase_N4/N6"/>
</dbReference>
<dbReference type="GO" id="GO:0032259">
    <property type="term" value="P:methylation"/>
    <property type="evidence" value="ECO:0007669"/>
    <property type="project" value="UniProtKB-KW"/>
</dbReference>
<accession>A0AAW9A111</accession>
<organism evidence="8 9">
    <name type="scientific">Limosilactobacillus reuteri</name>
    <name type="common">Lactobacillus reuteri</name>
    <dbReference type="NCBI Taxonomy" id="1598"/>
    <lineage>
        <taxon>Bacteria</taxon>
        <taxon>Bacillati</taxon>
        <taxon>Bacillota</taxon>
        <taxon>Bacilli</taxon>
        <taxon>Lactobacillales</taxon>
        <taxon>Lactobacillaceae</taxon>
        <taxon>Limosilactobacillus</taxon>
    </lineage>
</organism>
<keyword evidence="2" id="KW-0489">Methyltransferase</keyword>
<dbReference type="Gene3D" id="3.40.50.150">
    <property type="entry name" value="Vaccinia Virus protein VP39"/>
    <property type="match status" value="1"/>
</dbReference>
<keyword evidence="5" id="KW-0680">Restriction system</keyword>
<protein>
    <submittedName>
        <fullName evidence="8">Site-specific DNA-methyltransferase</fullName>
    </submittedName>
</protein>
<dbReference type="EMBL" id="JAOTNP010000008">
    <property type="protein sequence ID" value="MDV8946250.1"/>
    <property type="molecule type" value="Genomic_DNA"/>
</dbReference>
<dbReference type="InterPro" id="IPR041405">
    <property type="entry name" value="T3RM_EcoP15I_C"/>
</dbReference>
<keyword evidence="3" id="KW-0808">Transferase</keyword>
<sequence length="646" mass="73619">MQTDNERYNETVQPNTAFLNELKEKLPEFFTKDGSFDLDKFKDQLKDKNINELSEGYQLDFIGKDYARRQAGEMPSTVIVPDEKQNQGEGKDSKNLFFTGDNLEVLRHLQNNYQNKIDVIYIDPPYNTGSDGFVYPDSFEYSDDKLKDMFGLDDDQVERLKSIQGKSSHSAWLTFMYPRIVLAKKLLAEAGTIFVSIDDNEESNLKEICDEVFGETNFVSNIIWNSRKSVSNDALISLNHNATLVYCKNARIFNDRKGSFKLPLSKNGFNNPDNDPRGIWKADPFDSPGIRPNLTYKIKNPNTGEEYLPPEGRCWRTGPNEYQQLLNDNRIIFGKNGTSKPQLKRFYFEVKDKGQTTKSIWDDVGTSTDGTKEIQSLFGIKLFSTPKPTSLLIKILELSTNGNSEIVLDFFAGSSTTADAVMQLNAEDDGHRKFIMVQLPEQTYHTNKDGKEVPTKGGKTAYDAGFRSIDQISRERIRRAAKKIREDNELALPKDFDGSFKHYRVVKPVKQTLEEIDDFDPNNTNLFTNMVDGFSSRALNIDGDASGEKTILTTWLAKDGYSFDADVQDVKFDNYTAHKVEDNRLYLINEGWGADQTKELLNRLGTHQLEVQSVVLFGYSFNVAELRELENGLKQLDSKVTLIKRY</sequence>
<dbReference type="PIRSF" id="PIRSF015855">
    <property type="entry name" value="TypeIII_Mtase_mKpnI"/>
    <property type="match status" value="1"/>
</dbReference>
<evidence type="ECO:0000313" key="9">
    <source>
        <dbReference type="Proteomes" id="UP001286376"/>
    </source>
</evidence>
<proteinExistence type="inferred from homology"/>
<dbReference type="RefSeq" id="WP_109913467.1">
    <property type="nucleotide sequence ID" value="NZ_JAOTNP010000008.1"/>
</dbReference>
<dbReference type="PRINTS" id="PR00506">
    <property type="entry name" value="D21N6MTFRASE"/>
</dbReference>
<dbReference type="Pfam" id="PF18273">
    <property type="entry name" value="T3RM_EcoP15I_C"/>
    <property type="match status" value="1"/>
</dbReference>
<dbReference type="Pfam" id="PF01555">
    <property type="entry name" value="N6_N4_Mtase"/>
    <property type="match status" value="1"/>
</dbReference>
<evidence type="ECO:0000256" key="5">
    <source>
        <dbReference type="ARBA" id="ARBA00022747"/>
    </source>
</evidence>
<dbReference type="GO" id="GO:0009307">
    <property type="term" value="P:DNA restriction-modification system"/>
    <property type="evidence" value="ECO:0007669"/>
    <property type="project" value="UniProtKB-KW"/>
</dbReference>
<gene>
    <name evidence="8" type="ORF">NX099_02340</name>
</gene>
<feature type="domain" description="DNA methylase N-4/N-6" evidence="6">
    <location>
        <begin position="117"/>
        <end position="442"/>
    </location>
</feature>
<evidence type="ECO:0000256" key="3">
    <source>
        <dbReference type="ARBA" id="ARBA00022679"/>
    </source>
</evidence>
<dbReference type="InterPro" id="IPR029063">
    <property type="entry name" value="SAM-dependent_MTases_sf"/>
</dbReference>
<dbReference type="GO" id="GO:0003677">
    <property type="term" value="F:DNA binding"/>
    <property type="evidence" value="ECO:0007669"/>
    <property type="project" value="InterPro"/>
</dbReference>
<reference evidence="8 9" key="1">
    <citation type="journal article" date="2022" name="Front. Cell. Infect. Microbiol.">
        <title>The probiotic and immunomodulation effects of Limosilactobacillus reuteri RGW1 isolated from calf feces.</title>
        <authorList>
            <person name="Huang K."/>
            <person name="Shi W."/>
            <person name="Yang B."/>
            <person name="Wang J."/>
        </authorList>
    </citation>
    <scope>NUCLEOTIDE SEQUENCE [LARGE SCALE GENOMIC DNA]</scope>
    <source>
        <strain evidence="8 9">RGW1</strain>
    </source>
</reference>
<evidence type="ECO:0000256" key="4">
    <source>
        <dbReference type="ARBA" id="ARBA00022691"/>
    </source>
</evidence>
<dbReference type="SUPFAM" id="SSF53335">
    <property type="entry name" value="S-adenosyl-L-methionine-dependent methyltransferases"/>
    <property type="match status" value="1"/>
</dbReference>
<keyword evidence="4" id="KW-0949">S-adenosyl-L-methionine</keyword>
<evidence type="ECO:0000313" key="8">
    <source>
        <dbReference type="EMBL" id="MDV8946250.1"/>
    </source>
</evidence>
<comment type="similarity">
    <text evidence="1">Belongs to the N(4)/N(6)-methyltransferase family.</text>
</comment>